<evidence type="ECO:0000313" key="2">
    <source>
        <dbReference type="Proteomes" id="UP001433508"/>
    </source>
</evidence>
<comment type="caution">
    <text evidence="1">The sequence shown here is derived from an EMBL/GenBank/DDBJ whole genome shotgun (WGS) entry which is preliminary data.</text>
</comment>
<accession>A0ACC3SVR7</accession>
<organism evidence="1 2">
    <name type="scientific">Lipomyces kononenkoae</name>
    <name type="common">Yeast</name>
    <dbReference type="NCBI Taxonomy" id="34357"/>
    <lineage>
        <taxon>Eukaryota</taxon>
        <taxon>Fungi</taxon>
        <taxon>Dikarya</taxon>
        <taxon>Ascomycota</taxon>
        <taxon>Saccharomycotina</taxon>
        <taxon>Lipomycetes</taxon>
        <taxon>Lipomycetales</taxon>
        <taxon>Lipomycetaceae</taxon>
        <taxon>Lipomyces</taxon>
    </lineage>
</organism>
<dbReference type="EMBL" id="MU971405">
    <property type="protein sequence ID" value="KAK9235743.1"/>
    <property type="molecule type" value="Genomic_DNA"/>
</dbReference>
<protein>
    <submittedName>
        <fullName evidence="1">Uncharacterized protein</fullName>
    </submittedName>
</protein>
<gene>
    <name evidence="1" type="ORF">V1525DRAFT_252258</name>
</gene>
<sequence>MNTSMKALAYFILILCGVATVGAYDIIYYADNECQEPLDLACIAVPPAECCTVNVADSVFFNCNPDDIWWVYYGGGCANDYGGDEGPICFDSESWGVTGAKYATSPYKLRARDAGAENATIPEASERKKLKKTAADLKFRSAHS</sequence>
<proteinExistence type="predicted"/>
<keyword evidence="2" id="KW-1185">Reference proteome</keyword>
<evidence type="ECO:0000313" key="1">
    <source>
        <dbReference type="EMBL" id="KAK9235743.1"/>
    </source>
</evidence>
<dbReference type="Proteomes" id="UP001433508">
    <property type="component" value="Unassembled WGS sequence"/>
</dbReference>
<reference evidence="2" key="1">
    <citation type="journal article" date="2024" name="Front. Bioeng. Biotechnol.">
        <title>Genome-scale model development and genomic sequencing of the oleaginous clade Lipomyces.</title>
        <authorList>
            <person name="Czajka J.J."/>
            <person name="Han Y."/>
            <person name="Kim J."/>
            <person name="Mondo S.J."/>
            <person name="Hofstad B.A."/>
            <person name="Robles A."/>
            <person name="Haridas S."/>
            <person name="Riley R."/>
            <person name="LaButti K."/>
            <person name="Pangilinan J."/>
            <person name="Andreopoulos W."/>
            <person name="Lipzen A."/>
            <person name="Yan J."/>
            <person name="Wang M."/>
            <person name="Ng V."/>
            <person name="Grigoriev I.V."/>
            <person name="Spatafora J.W."/>
            <person name="Magnuson J.K."/>
            <person name="Baker S.E."/>
            <person name="Pomraning K.R."/>
        </authorList>
    </citation>
    <scope>NUCLEOTIDE SEQUENCE [LARGE SCALE GENOMIC DNA]</scope>
    <source>
        <strain evidence="2">CBS 7786</strain>
    </source>
</reference>
<name>A0ACC3SVR7_LIPKO</name>